<dbReference type="SUPFAM" id="SSF81324">
    <property type="entry name" value="Voltage-gated potassium channels"/>
    <property type="match status" value="1"/>
</dbReference>
<keyword evidence="3 8" id="KW-0812">Transmembrane</keyword>
<evidence type="ECO:0000259" key="9">
    <source>
        <dbReference type="Pfam" id="PF07885"/>
    </source>
</evidence>
<dbReference type="PANTHER" id="PTHR11003">
    <property type="entry name" value="POTASSIUM CHANNEL, SUBFAMILY K"/>
    <property type="match status" value="1"/>
</dbReference>
<keyword evidence="7" id="KW-0407">Ion channel</keyword>
<organism evidence="10 11">
    <name type="scientific">Gnathostoma spinigerum</name>
    <dbReference type="NCBI Taxonomy" id="75299"/>
    <lineage>
        <taxon>Eukaryota</taxon>
        <taxon>Metazoa</taxon>
        <taxon>Ecdysozoa</taxon>
        <taxon>Nematoda</taxon>
        <taxon>Chromadorea</taxon>
        <taxon>Rhabditida</taxon>
        <taxon>Spirurina</taxon>
        <taxon>Gnathostomatomorpha</taxon>
        <taxon>Gnathostomatoidea</taxon>
        <taxon>Gnathostomatidae</taxon>
        <taxon>Gnathostoma</taxon>
    </lineage>
</organism>
<keyword evidence="4 8" id="KW-1133">Transmembrane helix</keyword>
<dbReference type="InterPro" id="IPR013099">
    <property type="entry name" value="K_chnl_dom"/>
</dbReference>
<dbReference type="Proteomes" id="UP001608902">
    <property type="component" value="Unassembled WGS sequence"/>
</dbReference>
<evidence type="ECO:0000256" key="1">
    <source>
        <dbReference type="ARBA" id="ARBA00004141"/>
    </source>
</evidence>
<dbReference type="Gene3D" id="1.10.287.70">
    <property type="match status" value="1"/>
</dbReference>
<dbReference type="GO" id="GO:0016020">
    <property type="term" value="C:membrane"/>
    <property type="evidence" value="ECO:0007669"/>
    <property type="project" value="UniProtKB-SubCell"/>
</dbReference>
<evidence type="ECO:0000256" key="6">
    <source>
        <dbReference type="ARBA" id="ARBA00023136"/>
    </source>
</evidence>
<keyword evidence="2" id="KW-0813">Transport</keyword>
<dbReference type="GO" id="GO:0034220">
    <property type="term" value="P:monoatomic ion transmembrane transport"/>
    <property type="evidence" value="ECO:0007669"/>
    <property type="project" value="UniProtKB-KW"/>
</dbReference>
<dbReference type="AlphaFoldDB" id="A0ABD6EM95"/>
<evidence type="ECO:0000256" key="7">
    <source>
        <dbReference type="ARBA" id="ARBA00023303"/>
    </source>
</evidence>
<keyword evidence="5" id="KW-0406">Ion transport</keyword>
<dbReference type="Pfam" id="PF07885">
    <property type="entry name" value="Ion_trans_2"/>
    <property type="match status" value="1"/>
</dbReference>
<accession>A0ABD6EM95</accession>
<keyword evidence="6 8" id="KW-0472">Membrane</keyword>
<comment type="caution">
    <text evidence="10">The sequence shown here is derived from an EMBL/GenBank/DDBJ whole genome shotgun (WGS) entry which is preliminary data.</text>
</comment>
<dbReference type="EMBL" id="JBGFUD010002839">
    <property type="protein sequence ID" value="MFH4978073.1"/>
    <property type="molecule type" value="Genomic_DNA"/>
</dbReference>
<evidence type="ECO:0000256" key="4">
    <source>
        <dbReference type="ARBA" id="ARBA00022989"/>
    </source>
</evidence>
<keyword evidence="11" id="KW-1185">Reference proteome</keyword>
<dbReference type="InterPro" id="IPR003280">
    <property type="entry name" value="2pore_dom_K_chnl"/>
</dbReference>
<proteinExistence type="predicted"/>
<name>A0ABD6EM95_9BILA</name>
<feature type="transmembrane region" description="Helical" evidence="8">
    <location>
        <begin position="181"/>
        <end position="199"/>
    </location>
</feature>
<evidence type="ECO:0000256" key="5">
    <source>
        <dbReference type="ARBA" id="ARBA00023065"/>
    </source>
</evidence>
<protein>
    <recommendedName>
        <fullName evidence="9">Potassium channel domain-containing protein</fullName>
    </recommendedName>
</protein>
<evidence type="ECO:0000256" key="8">
    <source>
        <dbReference type="SAM" id="Phobius"/>
    </source>
</evidence>
<dbReference type="PANTHER" id="PTHR11003:SF317">
    <property type="entry name" value="POTASSIUM CHANNEL DOMAIN-CONTAINING PROTEIN"/>
    <property type="match status" value="1"/>
</dbReference>
<comment type="subcellular location">
    <subcellularLocation>
        <location evidence="1">Membrane</location>
        <topology evidence="1">Multi-pass membrane protein</topology>
    </subcellularLocation>
</comment>
<evidence type="ECO:0000313" key="10">
    <source>
        <dbReference type="EMBL" id="MFH4978073.1"/>
    </source>
</evidence>
<sequence>MILSVSAYAIFGAMIIRKLEAKSTATSKPNHKINPTPITHKTDNTLVIESDQHSHHDKIRHYRQRHAADVHVKVNDWSSQLNTFEIDKCLMEVFSRELQKGNCSEEIQRQKLMLEVMACYKNFYLMSHKQNFQYNVKNGTEQNSQNETEEWSLSDAVLFSFTVITTIGYGHVAPRTFAGRLFCIIYGLFGIPFTLLAIADLGKFLSELLEHSTELVISTSRRYTRWQKRLKIMKHLRGSTTDVGLNKTTSLPNEIDIEKSEVLLCLTDLSIALVK</sequence>
<feature type="domain" description="Potassium channel" evidence="9">
    <location>
        <begin position="144"/>
        <end position="206"/>
    </location>
</feature>
<gene>
    <name evidence="10" type="ORF">AB6A40_004782</name>
</gene>
<evidence type="ECO:0000256" key="3">
    <source>
        <dbReference type="ARBA" id="ARBA00022692"/>
    </source>
</evidence>
<evidence type="ECO:0000256" key="2">
    <source>
        <dbReference type="ARBA" id="ARBA00022448"/>
    </source>
</evidence>
<evidence type="ECO:0000313" key="11">
    <source>
        <dbReference type="Proteomes" id="UP001608902"/>
    </source>
</evidence>
<reference evidence="10 11" key="1">
    <citation type="submission" date="2024-08" db="EMBL/GenBank/DDBJ databases">
        <title>Gnathostoma spinigerum genome.</title>
        <authorList>
            <person name="Gonzalez-Bertolin B."/>
            <person name="Monzon S."/>
            <person name="Zaballos A."/>
            <person name="Jimenez P."/>
            <person name="Dekumyoy P."/>
            <person name="Varona S."/>
            <person name="Cuesta I."/>
            <person name="Sumanam S."/>
            <person name="Adisakwattana P."/>
            <person name="Gasser R.B."/>
            <person name="Hernandez-Gonzalez A."/>
            <person name="Young N.D."/>
            <person name="Perteguer M.J."/>
        </authorList>
    </citation>
    <scope>NUCLEOTIDE SEQUENCE [LARGE SCALE GENOMIC DNA]</scope>
    <source>
        <strain evidence="10">AL3</strain>
        <tissue evidence="10">Liver</tissue>
    </source>
</reference>